<evidence type="ECO:0000256" key="2">
    <source>
        <dbReference type="SAM" id="Phobius"/>
    </source>
</evidence>
<evidence type="ECO:0000313" key="4">
    <source>
        <dbReference type="Proteomes" id="UP000054686"/>
    </source>
</evidence>
<comment type="caution">
    <text evidence="3">The sequence shown here is derived from an EMBL/GenBank/DDBJ whole genome shotgun (WGS) entry which is preliminary data.</text>
</comment>
<name>A0A0V8RZZ2_9ACTO</name>
<dbReference type="AlphaFoldDB" id="A0A0V8RZZ2"/>
<dbReference type="OrthoDB" id="3252320at2"/>
<accession>A0A0V8RZZ2</accession>
<feature type="transmembrane region" description="Helical" evidence="2">
    <location>
        <begin position="43"/>
        <end position="61"/>
    </location>
</feature>
<feature type="compositionally biased region" description="Polar residues" evidence="1">
    <location>
        <begin position="66"/>
        <end position="81"/>
    </location>
</feature>
<feature type="region of interest" description="Disordered" evidence="1">
    <location>
        <begin position="1"/>
        <end position="39"/>
    </location>
</feature>
<protein>
    <submittedName>
        <fullName evidence="3">Uncharacterized protein</fullName>
    </submittedName>
</protein>
<reference evidence="3 4" key="1">
    <citation type="submission" date="2015-10" db="EMBL/GenBank/DDBJ databases">
        <title>Draft Genome of Actinomyces odontolyticus subsp. actinosynbacter strain XH001.</title>
        <authorList>
            <person name="Mclean J.S."/>
            <person name="He X."/>
        </authorList>
    </citation>
    <scope>NUCLEOTIDE SEQUENCE [LARGE SCALE GENOMIC DNA]</scope>
    <source>
        <strain evidence="3 4">XH001</strain>
    </source>
</reference>
<proteinExistence type="predicted"/>
<dbReference type="Proteomes" id="UP000054686">
    <property type="component" value="Unassembled WGS sequence"/>
</dbReference>
<feature type="region of interest" description="Disordered" evidence="1">
    <location>
        <begin position="63"/>
        <end position="82"/>
    </location>
</feature>
<evidence type="ECO:0000256" key="1">
    <source>
        <dbReference type="SAM" id="MobiDB-lite"/>
    </source>
</evidence>
<gene>
    <name evidence="3" type="ORF">APY09_03870</name>
</gene>
<dbReference type="RefSeq" id="WP_060566247.1">
    <property type="nucleotide sequence ID" value="NZ_CP040006.1"/>
</dbReference>
<keyword evidence="2" id="KW-0472">Membrane</keyword>
<organism evidence="3 4">
    <name type="scientific">Schaalia odontolytica</name>
    <dbReference type="NCBI Taxonomy" id="1660"/>
    <lineage>
        <taxon>Bacteria</taxon>
        <taxon>Bacillati</taxon>
        <taxon>Actinomycetota</taxon>
        <taxon>Actinomycetes</taxon>
        <taxon>Actinomycetales</taxon>
        <taxon>Actinomycetaceae</taxon>
        <taxon>Schaalia</taxon>
    </lineage>
</organism>
<keyword evidence="2" id="KW-0812">Transmembrane</keyword>
<sequence>MTNDDHTGMNTPTHAAEWVPPGGAPPNPQPGPPQPRPKSHAKAALLVVFLAAVAIATIIGIHRLSPSPSTPGDQRSFTSMPTVGYSGDATSTGSISPAWASGVETAWRIPFPSTKYGSRALTTVEGTTLYALFEDPNPAAHQVTAAAFDISSEQPRELWRTTGPLPKSLGRPTFVSYRDQFLIDSIVIDKTSGAQSSAPWEGSEALAAVDGIVVACDHKRACSGWTQEASSWERQWETATASQKGTLSALDKLTYPDTPVIGNGEHQAVVLPVDAQTHLAQLLDPHTGQITNVGSVSPFRDRQNNVVSFVITSDGLLAFNDDFFVTYDADGFITGTQTYKQMKRMPTRDGRMPTTAELGDFLAGARPAWSNASVTAPSNAAAGTPFSLTVTPSDGRPPFTLDAGNNDQHHYVSTFWPSEVRASADTSVVYVESVDHTNRGNRFFFDTASGQGHGSDEFRDAEHLSWPFDDLAIGVTVDGIVAFTPKAS</sequence>
<keyword evidence="2" id="KW-1133">Transmembrane helix</keyword>
<evidence type="ECO:0000313" key="3">
    <source>
        <dbReference type="EMBL" id="KSW13490.1"/>
    </source>
</evidence>
<feature type="compositionally biased region" description="Pro residues" evidence="1">
    <location>
        <begin position="22"/>
        <end position="36"/>
    </location>
</feature>
<dbReference type="EMBL" id="LLVT01000001">
    <property type="protein sequence ID" value="KSW13490.1"/>
    <property type="molecule type" value="Genomic_DNA"/>
</dbReference>